<name>A0A5B7DNZ9_PORTR</name>
<dbReference type="AlphaFoldDB" id="A0A5B7DNZ9"/>
<organism evidence="1 2">
    <name type="scientific">Portunus trituberculatus</name>
    <name type="common">Swimming crab</name>
    <name type="synonym">Neptunus trituberculatus</name>
    <dbReference type="NCBI Taxonomy" id="210409"/>
    <lineage>
        <taxon>Eukaryota</taxon>
        <taxon>Metazoa</taxon>
        <taxon>Ecdysozoa</taxon>
        <taxon>Arthropoda</taxon>
        <taxon>Crustacea</taxon>
        <taxon>Multicrustacea</taxon>
        <taxon>Malacostraca</taxon>
        <taxon>Eumalacostraca</taxon>
        <taxon>Eucarida</taxon>
        <taxon>Decapoda</taxon>
        <taxon>Pleocyemata</taxon>
        <taxon>Brachyura</taxon>
        <taxon>Eubrachyura</taxon>
        <taxon>Portunoidea</taxon>
        <taxon>Portunidae</taxon>
        <taxon>Portuninae</taxon>
        <taxon>Portunus</taxon>
    </lineage>
</organism>
<keyword evidence="2" id="KW-1185">Reference proteome</keyword>
<evidence type="ECO:0000313" key="1">
    <source>
        <dbReference type="EMBL" id="MPC22723.1"/>
    </source>
</evidence>
<accession>A0A5B7DNZ9</accession>
<sequence>MFTCNVIGLYSSAKRLEFQKSPGNDVPLNQLIGNKTARSGECTDPPQHQLELKSAQVDSENAGQDKMPHSYYELLVSVISPRRRLVIYCSTLFYSDL</sequence>
<dbReference type="Proteomes" id="UP000324222">
    <property type="component" value="Unassembled WGS sequence"/>
</dbReference>
<comment type="caution">
    <text evidence="1">The sequence shown here is derived from an EMBL/GenBank/DDBJ whole genome shotgun (WGS) entry which is preliminary data.</text>
</comment>
<reference evidence="1 2" key="1">
    <citation type="submission" date="2019-05" db="EMBL/GenBank/DDBJ databases">
        <title>Another draft genome of Portunus trituberculatus and its Hox gene families provides insights of decapod evolution.</title>
        <authorList>
            <person name="Jeong J.-H."/>
            <person name="Song I."/>
            <person name="Kim S."/>
            <person name="Choi T."/>
            <person name="Kim D."/>
            <person name="Ryu S."/>
            <person name="Kim W."/>
        </authorList>
    </citation>
    <scope>NUCLEOTIDE SEQUENCE [LARGE SCALE GENOMIC DNA]</scope>
    <source>
        <tissue evidence="1">Muscle</tissue>
    </source>
</reference>
<evidence type="ECO:0000313" key="2">
    <source>
        <dbReference type="Proteomes" id="UP000324222"/>
    </source>
</evidence>
<gene>
    <name evidence="1" type="ORF">E2C01_015744</name>
</gene>
<protein>
    <submittedName>
        <fullName evidence="1">Uncharacterized protein</fullName>
    </submittedName>
</protein>
<dbReference type="EMBL" id="VSRR010001118">
    <property type="protein sequence ID" value="MPC22723.1"/>
    <property type="molecule type" value="Genomic_DNA"/>
</dbReference>
<proteinExistence type="predicted"/>